<dbReference type="EMBL" id="CP042185">
    <property type="protein sequence ID" value="QDS68062.1"/>
    <property type="molecule type" value="Genomic_DNA"/>
</dbReference>
<feature type="compositionally biased region" description="Basic and acidic residues" evidence="1">
    <location>
        <begin position="166"/>
        <end position="178"/>
    </location>
</feature>
<reference evidence="2 3" key="1">
    <citation type="submission" date="2019-07" db="EMBL/GenBank/DDBJ databases">
        <title>Finished genome of Venturia effusa.</title>
        <authorList>
            <person name="Young C.A."/>
            <person name="Cox M.P."/>
            <person name="Ganley A.R.D."/>
            <person name="David W.J."/>
        </authorList>
    </citation>
    <scope>NUCLEOTIDE SEQUENCE [LARGE SCALE GENOMIC DNA]</scope>
    <source>
        <strain evidence="3">albino</strain>
    </source>
</reference>
<accession>A0A517KXE9</accession>
<gene>
    <name evidence="2" type="ORF">FKW77_009825</name>
</gene>
<sequence>MSFVRTPGQTRRRGQQAPAHPRDRLPVGTRGPQDPNASLSHIRIVPRFDDDESQSGYEDDTPVHTNQSYLTEVDPGLDLHQRDSHLRQHSGQTTFADMARAGVGGSDHSTSGDFMASQEPQPLNNFVRFKKKRGRQWTPIDEESSPTRASSPVEDTNQISQPARRVAQDNGDHPPRKVNQDITIMSAKHATDVGMNPVDALRAHMNNVKATFGRLLPDPSYLTANFGQRDREIQFVLHPNGDIHAHQWLAHSIEWQPVGQYIYGRKVLEGILSQEPLRGQKIGSFSPQNMLQRFIAVAKQYEEASLAKAEPKGYEPGTRSNFVRPAIPLVTGHPQRPPLSMDPSNPMSRSFSSAGYSSQTGVGLPTLSNLPIIRQPAPTRPRPPPVLREETFTIDTRSSSPMQTYRSAASPHTQRKQPTPELNNYPLSSRSYFGIMLPGRNLADSAHSSFGGLAGLKTGQHDRGQAQGLGRAPPRQMIREDDESSVEDSSPTAARKTLSAFIPAKGSFLDGSEKTLVPAPGFKKSAQPNPFASWSSTNYKCADLSTQGVPLSKMMPSAPSVFASYHNSYAAAYGNQAAHERPASPVMSEPRYNLVHSEPEAGYSDRHCLVLTDSLNTAGMTNEELMMYSRPTEQKWGNKFWRGRYFAGLDGEFPSDDTKIMDWWNSGELAKRKNWEEVQGTYSSRYAEPMTNVPHFSVPQYAKKQAPVGTPPSAFSTRGSAVEYKGKAARDVALLGW</sequence>
<proteinExistence type="predicted"/>
<evidence type="ECO:0000256" key="1">
    <source>
        <dbReference type="SAM" id="MobiDB-lite"/>
    </source>
</evidence>
<evidence type="ECO:0000313" key="2">
    <source>
        <dbReference type="EMBL" id="QDS68062.1"/>
    </source>
</evidence>
<organism evidence="2 3">
    <name type="scientific">Venturia effusa</name>
    <dbReference type="NCBI Taxonomy" id="50376"/>
    <lineage>
        <taxon>Eukaryota</taxon>
        <taxon>Fungi</taxon>
        <taxon>Dikarya</taxon>
        <taxon>Ascomycota</taxon>
        <taxon>Pezizomycotina</taxon>
        <taxon>Dothideomycetes</taxon>
        <taxon>Pleosporomycetidae</taxon>
        <taxon>Venturiales</taxon>
        <taxon>Venturiaceae</taxon>
        <taxon>Venturia</taxon>
    </lineage>
</organism>
<feature type="region of interest" description="Disordered" evidence="1">
    <location>
        <begin position="100"/>
        <end position="178"/>
    </location>
</feature>
<feature type="region of interest" description="Disordered" evidence="1">
    <location>
        <begin position="1"/>
        <end position="45"/>
    </location>
</feature>
<keyword evidence="3" id="KW-1185">Reference proteome</keyword>
<dbReference type="OrthoDB" id="10251048at2759"/>
<feature type="region of interest" description="Disordered" evidence="1">
    <location>
        <begin position="367"/>
        <end position="426"/>
    </location>
</feature>
<protein>
    <submittedName>
        <fullName evidence="2">Uncharacterized protein</fullName>
    </submittedName>
</protein>
<feature type="region of interest" description="Disordered" evidence="1">
    <location>
        <begin position="457"/>
        <end position="492"/>
    </location>
</feature>
<feature type="compositionally biased region" description="Low complexity" evidence="1">
    <location>
        <begin position="1"/>
        <end position="19"/>
    </location>
</feature>
<feature type="compositionally biased region" description="Polar residues" evidence="1">
    <location>
        <begin position="146"/>
        <end position="161"/>
    </location>
</feature>
<dbReference type="Proteomes" id="UP000316270">
    <property type="component" value="Chromosome 1"/>
</dbReference>
<name>A0A517KXE9_9PEZI</name>
<feature type="compositionally biased region" description="Polar residues" evidence="1">
    <location>
        <begin position="107"/>
        <end position="124"/>
    </location>
</feature>
<evidence type="ECO:0000313" key="3">
    <source>
        <dbReference type="Proteomes" id="UP000316270"/>
    </source>
</evidence>
<dbReference type="AlphaFoldDB" id="A0A517KXE9"/>
<feature type="compositionally biased region" description="Polar residues" evidence="1">
    <location>
        <begin position="393"/>
        <end position="426"/>
    </location>
</feature>